<dbReference type="GO" id="GO:0008168">
    <property type="term" value="F:methyltransferase activity"/>
    <property type="evidence" value="ECO:0007669"/>
    <property type="project" value="UniProtKB-KW"/>
</dbReference>
<dbReference type="CDD" id="cd02440">
    <property type="entry name" value="AdoMet_MTases"/>
    <property type="match status" value="1"/>
</dbReference>
<dbReference type="Pfam" id="PF03602">
    <property type="entry name" value="Cons_hypoth95"/>
    <property type="match status" value="1"/>
</dbReference>
<gene>
    <name evidence="1" type="ORF">ENU14_06585</name>
</gene>
<keyword evidence="1" id="KW-0489">Methyltransferase</keyword>
<name>A0A7C4HCJ6_STAMA</name>
<dbReference type="AlphaFoldDB" id="A0A7C4HCJ6"/>
<organism evidence="1">
    <name type="scientific">Staphylothermus marinus</name>
    <dbReference type="NCBI Taxonomy" id="2280"/>
    <lineage>
        <taxon>Archaea</taxon>
        <taxon>Thermoproteota</taxon>
        <taxon>Thermoprotei</taxon>
        <taxon>Desulfurococcales</taxon>
        <taxon>Desulfurococcaceae</taxon>
        <taxon>Staphylothermus</taxon>
    </lineage>
</organism>
<dbReference type="EMBL" id="DTBJ01000056">
    <property type="protein sequence ID" value="HGM59230.1"/>
    <property type="molecule type" value="Genomic_DNA"/>
</dbReference>
<proteinExistence type="predicted"/>
<keyword evidence="1" id="KW-0808">Transferase</keyword>
<evidence type="ECO:0000313" key="1">
    <source>
        <dbReference type="EMBL" id="HGM59230.1"/>
    </source>
</evidence>
<sequence>MNGIKEVDFKPRTGLWFSGYLINYLRKNRGIVNTTLDLGLTYREVYVYENYIVVNGKMFELNDIDPGSEDKITFCENNDCYVIEVRNGGYYKLKAIGIDLSPTLEINGIHMHRITGLDPWRDAASKVKVVGVKKNDIVLDTCMGLGYTAINSILRGAAEVYTFEIDPNVIWVAERNPWSRSLSRREIHIVKGDITELIKSIDDEVFDKIIHDPPRFTSSTGSLYSFEFYTELFRVLKPCGKMFHYTGEPLSGRLLRGISDRLRKAGFIEVKFIETIGGFLTVKPCLTT</sequence>
<dbReference type="GO" id="GO:0032259">
    <property type="term" value="P:methylation"/>
    <property type="evidence" value="ECO:0007669"/>
    <property type="project" value="UniProtKB-KW"/>
</dbReference>
<accession>A0A7C4HCJ6</accession>
<dbReference type="SUPFAM" id="SSF53335">
    <property type="entry name" value="S-adenosyl-L-methionine-dependent methyltransferases"/>
    <property type="match status" value="1"/>
</dbReference>
<protein>
    <submittedName>
        <fullName evidence="1">Methyltransferase</fullName>
    </submittedName>
</protein>
<reference evidence="1" key="1">
    <citation type="journal article" date="2020" name="mSystems">
        <title>Genome- and Community-Level Interaction Insights into Carbon Utilization and Element Cycling Functions of Hydrothermarchaeota in Hydrothermal Sediment.</title>
        <authorList>
            <person name="Zhou Z."/>
            <person name="Liu Y."/>
            <person name="Xu W."/>
            <person name="Pan J."/>
            <person name="Luo Z.H."/>
            <person name="Li M."/>
        </authorList>
    </citation>
    <scope>NUCLEOTIDE SEQUENCE [LARGE SCALE GENOMIC DNA]</scope>
    <source>
        <strain evidence="1">SpSt-642</strain>
    </source>
</reference>
<dbReference type="Gene3D" id="3.40.50.150">
    <property type="entry name" value="Vaccinia Virus protein VP39"/>
    <property type="match status" value="1"/>
</dbReference>
<comment type="caution">
    <text evidence="1">The sequence shown here is derived from an EMBL/GenBank/DDBJ whole genome shotgun (WGS) entry which is preliminary data.</text>
</comment>
<dbReference type="InterPro" id="IPR029063">
    <property type="entry name" value="SAM-dependent_MTases_sf"/>
</dbReference>